<dbReference type="GO" id="GO:0019379">
    <property type="term" value="P:sulfate assimilation, phosphoadenylyl sulfate reduction by phosphoadenylyl-sulfate reductase (thioredoxin)"/>
    <property type="evidence" value="ECO:0007669"/>
    <property type="project" value="UniProtKB-UniRule"/>
</dbReference>
<dbReference type="PANTHER" id="PTHR46509:SF1">
    <property type="entry name" value="PHOSPHOADENOSINE PHOSPHOSULFATE REDUCTASE"/>
    <property type="match status" value="1"/>
</dbReference>
<dbReference type="InterPro" id="IPR004511">
    <property type="entry name" value="PAPS/APS_Rdtase"/>
</dbReference>
<accession>A0AAJ3NWH0</accession>
<feature type="active site" description="Nucleophile; cysteine thiosulfonate intermediate" evidence="4">
    <location>
        <position position="293"/>
    </location>
</feature>
<dbReference type="GO" id="GO:0070814">
    <property type="term" value="P:hydrogen sulfide biosynthetic process"/>
    <property type="evidence" value="ECO:0007669"/>
    <property type="project" value="UniProtKB-UniRule"/>
</dbReference>
<comment type="similarity">
    <text evidence="1 4">Belongs to the PAPS reductase family. CysH subfamily.</text>
</comment>
<dbReference type="NCBIfam" id="TIGR02057">
    <property type="entry name" value="PAPS_reductase"/>
    <property type="match status" value="1"/>
</dbReference>
<dbReference type="PANTHER" id="PTHR46509">
    <property type="entry name" value="PHOSPHOADENOSINE PHOSPHOSULFATE REDUCTASE"/>
    <property type="match status" value="1"/>
</dbReference>
<dbReference type="EC" id="1.8.4.8" evidence="4"/>
<dbReference type="GO" id="GO:0004604">
    <property type="term" value="F:phosphoadenylyl-sulfate reductase (thioredoxin) activity"/>
    <property type="evidence" value="ECO:0007669"/>
    <property type="project" value="UniProtKB-UniRule"/>
</dbReference>
<dbReference type="GO" id="GO:0005737">
    <property type="term" value="C:cytoplasm"/>
    <property type="evidence" value="ECO:0007669"/>
    <property type="project" value="UniProtKB-SubCell"/>
</dbReference>
<keyword evidence="3 4" id="KW-0560">Oxidoreductase</keyword>
<dbReference type="SUPFAM" id="SSF52402">
    <property type="entry name" value="Adenine nucleotide alpha hydrolases-like"/>
    <property type="match status" value="1"/>
</dbReference>
<gene>
    <name evidence="4" type="primary">cysH</name>
    <name evidence="6" type="ORF">EATG_01584</name>
</gene>
<dbReference type="Gene3D" id="3.40.50.620">
    <property type="entry name" value="HUPs"/>
    <property type="match status" value="1"/>
</dbReference>
<reference evidence="6 7" key="1">
    <citation type="submission" date="2010-04" db="EMBL/GenBank/DDBJ databases">
        <title>The Genome Sequence of Escherichia coli H605.</title>
        <authorList>
            <consortium name="The Broad Institute Genome Sequencing Platform"/>
            <consortium name="The Broad Institute Genome Sequencing Center for Infectious Disease"/>
            <person name="Feldgarden M."/>
            <person name="Gordon D.M."/>
            <person name="Johnson J.R."/>
            <person name="Johnston B.D."/>
            <person name="Young S."/>
            <person name="Zeng Q."/>
            <person name="Koehrsen M."/>
            <person name="Alvarado L."/>
            <person name="Berlin A.M."/>
            <person name="Borenstein D."/>
            <person name="Chapman S.B."/>
            <person name="Chen Z."/>
            <person name="Engels R."/>
            <person name="Freedman E."/>
            <person name="Gellesch M."/>
            <person name="Goldberg J."/>
            <person name="Griggs A."/>
            <person name="Gujja S."/>
            <person name="Heilman E.R."/>
            <person name="Heiman D.I."/>
            <person name="Hepburn T.A."/>
            <person name="Howarth C."/>
            <person name="Jen D."/>
            <person name="Larson L."/>
            <person name="Mehta T."/>
            <person name="Park D."/>
            <person name="Pearson M."/>
            <person name="Richards J."/>
            <person name="Roberts A."/>
            <person name="Saif S."/>
            <person name="Shea T.D."/>
            <person name="Shenoy N."/>
            <person name="Sisk P."/>
            <person name="Stolte C."/>
            <person name="Sykes S.N."/>
            <person name="Walk T."/>
            <person name="White J."/>
            <person name="Yandava C."/>
            <person name="Haas B."/>
            <person name="Henn M.R."/>
            <person name="Nusbaum C."/>
            <person name="Birren B."/>
        </authorList>
    </citation>
    <scope>NUCLEOTIDE SEQUENCE [LARGE SCALE GENOMIC DNA]</scope>
    <source>
        <strain evidence="6 7">H605</strain>
    </source>
</reference>
<evidence type="ECO:0000256" key="3">
    <source>
        <dbReference type="ARBA" id="ARBA00023002"/>
    </source>
</evidence>
<evidence type="ECO:0000256" key="2">
    <source>
        <dbReference type="ARBA" id="ARBA00022490"/>
    </source>
</evidence>
<dbReference type="InterPro" id="IPR011800">
    <property type="entry name" value="PAPS_reductase_CysH"/>
</dbReference>
<evidence type="ECO:0000313" key="7">
    <source>
        <dbReference type="Proteomes" id="UP000243401"/>
    </source>
</evidence>
<dbReference type="EMBL" id="ADJX01000008">
    <property type="protein sequence ID" value="OSL46498.1"/>
    <property type="molecule type" value="Genomic_DNA"/>
</dbReference>
<evidence type="ECO:0000313" key="6">
    <source>
        <dbReference type="EMBL" id="OSL46498.1"/>
    </source>
</evidence>
<dbReference type="HAMAP" id="MF_00063">
    <property type="entry name" value="CysH"/>
    <property type="match status" value="1"/>
</dbReference>
<comment type="pathway">
    <text evidence="4">Sulfur metabolism; hydrogen sulfide biosynthesis; sulfite from sulfate: step 3/3.</text>
</comment>
<organism evidence="6 7">
    <name type="scientific">Escherichia coli H605</name>
    <dbReference type="NCBI Taxonomy" id="656410"/>
    <lineage>
        <taxon>Bacteria</taxon>
        <taxon>Pseudomonadati</taxon>
        <taxon>Pseudomonadota</taxon>
        <taxon>Gammaproteobacteria</taxon>
        <taxon>Enterobacterales</taxon>
        <taxon>Enterobacteriaceae</taxon>
        <taxon>Escherichia</taxon>
    </lineage>
</organism>
<dbReference type="NCBIfam" id="TIGR00434">
    <property type="entry name" value="cysH"/>
    <property type="match status" value="1"/>
</dbReference>
<keyword evidence="2 4" id="KW-0963">Cytoplasm</keyword>
<dbReference type="FunFam" id="3.40.50.620:FF:000043">
    <property type="entry name" value="Phosphoadenosine phosphosulfate reductase"/>
    <property type="match status" value="1"/>
</dbReference>
<protein>
    <recommendedName>
        <fullName evidence="4">Phosphoadenosine 5'-phosphosulfate reductase</fullName>
        <shortName evidence="4">PAPS reductase</shortName>
        <ecNumber evidence="4">1.8.4.8</ecNumber>
    </recommendedName>
    <alternativeName>
        <fullName evidence="4">3'-phosphoadenylylsulfate reductase</fullName>
    </alternativeName>
    <alternativeName>
        <fullName evidence="4">PAPS reductase, thioredoxin dependent</fullName>
    </alternativeName>
    <alternativeName>
        <fullName evidence="4">PAPS sulfotransferase</fullName>
    </alternativeName>
    <alternativeName>
        <fullName evidence="4">PAdoPS reductase</fullName>
    </alternativeName>
</protein>
<dbReference type="InterPro" id="IPR002500">
    <property type="entry name" value="PAPS_reduct_dom"/>
</dbReference>
<feature type="domain" description="Phosphoadenosine phosphosulphate reductase" evidence="5">
    <location>
        <begin position="102"/>
        <end position="273"/>
    </location>
</feature>
<name>A0AAJ3NWH0_ECOLX</name>
<dbReference type="CDD" id="cd23945">
    <property type="entry name" value="PAPS_reductase"/>
    <property type="match status" value="1"/>
</dbReference>
<evidence type="ECO:0000259" key="5">
    <source>
        <dbReference type="Pfam" id="PF01507"/>
    </source>
</evidence>
<evidence type="ECO:0000256" key="1">
    <source>
        <dbReference type="ARBA" id="ARBA00009732"/>
    </source>
</evidence>
<dbReference type="NCBIfam" id="NF002537">
    <property type="entry name" value="PRK02090.1"/>
    <property type="match status" value="1"/>
</dbReference>
<dbReference type="AlphaFoldDB" id="A0AAJ3NWH0"/>
<comment type="caution">
    <text evidence="6">The sequence shown here is derived from an EMBL/GenBank/DDBJ whole genome shotgun (WGS) entry which is preliminary data.</text>
</comment>
<comment type="catalytic activity">
    <reaction evidence="4">
        <text>[thioredoxin]-disulfide + sulfite + adenosine 3',5'-bisphosphate + 2 H(+) = [thioredoxin]-dithiol + 3'-phosphoadenylyl sulfate</text>
        <dbReference type="Rhea" id="RHEA:11724"/>
        <dbReference type="Rhea" id="RHEA-COMP:10698"/>
        <dbReference type="Rhea" id="RHEA-COMP:10700"/>
        <dbReference type="ChEBI" id="CHEBI:15378"/>
        <dbReference type="ChEBI" id="CHEBI:17359"/>
        <dbReference type="ChEBI" id="CHEBI:29950"/>
        <dbReference type="ChEBI" id="CHEBI:50058"/>
        <dbReference type="ChEBI" id="CHEBI:58339"/>
        <dbReference type="ChEBI" id="CHEBI:58343"/>
        <dbReference type="EC" id="1.8.4.8"/>
    </reaction>
</comment>
<dbReference type="Pfam" id="PF01507">
    <property type="entry name" value="PAPS_reduct"/>
    <property type="match status" value="1"/>
</dbReference>
<dbReference type="Proteomes" id="UP000243401">
    <property type="component" value="Unassembled WGS sequence"/>
</dbReference>
<evidence type="ECO:0000256" key="4">
    <source>
        <dbReference type="HAMAP-Rule" id="MF_00063"/>
    </source>
</evidence>
<comment type="function">
    <text evidence="4">Catalyzes the formation of sulfite from phosphoadenosine 5'-phosphosulfate (PAPS) using thioredoxin as an electron donor.</text>
</comment>
<proteinExistence type="inferred from homology"/>
<comment type="subcellular location">
    <subcellularLocation>
        <location evidence="4">Cytoplasm</location>
    </subcellularLocation>
</comment>
<dbReference type="InterPro" id="IPR014729">
    <property type="entry name" value="Rossmann-like_a/b/a_fold"/>
</dbReference>
<sequence length="298" mass="33932">MKRVKASATLRCVRASFARCSIRHAICGINHQRDIVGLIRRVSVASGKANSEVSMSRLDLNALNELPKVERILALAETNAQLEKLDAESRVAWALDNLPGEYVLSSSFGIQAAVSLHLVNQIHPDIPVILTDTGYLFPETYRFIDELTDKLKLNLKVYRAKESAAWQEARYGKLWEQGVEGIEKYNEINKVEPMNRALKELNAQTWFAGLRREQSGSRANLPVLAIQRGVFKVLPIIDWDNRTIYQYLQKHGLKYHPLWDEGYLSVGDTHTTRKWEPGMAEEETRFFGLKRECGLHEG</sequence>
<comment type="caution">
    <text evidence="4">Lacks conserved residue(s) required for the propagation of feature annotation.</text>
</comment>